<evidence type="ECO:0000313" key="1">
    <source>
        <dbReference type="EMBL" id="OGH01132.1"/>
    </source>
</evidence>
<organism evidence="1 2">
    <name type="scientific">Candidatus Lambdaproteobacteria bacterium RIFOXYD2_FULL_56_26</name>
    <dbReference type="NCBI Taxonomy" id="1817773"/>
    <lineage>
        <taxon>Bacteria</taxon>
        <taxon>Pseudomonadati</taxon>
        <taxon>Pseudomonadota</taxon>
        <taxon>Candidatus Lambdaproteobacteria</taxon>
    </lineage>
</organism>
<comment type="caution">
    <text evidence="1">The sequence shown here is derived from an EMBL/GenBank/DDBJ whole genome shotgun (WGS) entry which is preliminary data.</text>
</comment>
<dbReference type="AlphaFoldDB" id="A0A1F6GSK3"/>
<dbReference type="Proteomes" id="UP000177583">
    <property type="component" value="Unassembled WGS sequence"/>
</dbReference>
<proteinExistence type="predicted"/>
<accession>A0A1F6GSK3</accession>
<gene>
    <name evidence="1" type="ORF">A2557_02765</name>
</gene>
<protein>
    <submittedName>
        <fullName evidence="1">Uncharacterized protein</fullName>
    </submittedName>
</protein>
<reference evidence="1 2" key="1">
    <citation type="journal article" date="2016" name="Nat. Commun.">
        <title>Thousands of microbial genomes shed light on interconnected biogeochemical processes in an aquifer system.</title>
        <authorList>
            <person name="Anantharaman K."/>
            <person name="Brown C.T."/>
            <person name="Hug L.A."/>
            <person name="Sharon I."/>
            <person name="Castelle C.J."/>
            <person name="Probst A.J."/>
            <person name="Thomas B.C."/>
            <person name="Singh A."/>
            <person name="Wilkins M.J."/>
            <person name="Karaoz U."/>
            <person name="Brodie E.L."/>
            <person name="Williams K.H."/>
            <person name="Hubbard S.S."/>
            <person name="Banfield J.F."/>
        </authorList>
    </citation>
    <scope>NUCLEOTIDE SEQUENCE [LARGE SCALE GENOMIC DNA]</scope>
</reference>
<dbReference type="EMBL" id="MFNF01000039">
    <property type="protein sequence ID" value="OGH01132.1"/>
    <property type="molecule type" value="Genomic_DNA"/>
</dbReference>
<name>A0A1F6GSK3_9PROT</name>
<evidence type="ECO:0000313" key="2">
    <source>
        <dbReference type="Proteomes" id="UP000177583"/>
    </source>
</evidence>
<sequence length="651" mass="74200">MNQVAEEQELDPAVQQLAKNVDRFLQSSKKKGQELDSSGERRNLSLEALIRSSEPLSEEAVGVFFQREHEYLVAPDVVAEVRRVFGEMRDRLNGFPAKKRFFILETMDFFNSKISIGKLIPALMVLEGMDQKRAIAEFVRPTFLSINKNVEILTSTNEIFNPKTIHLDRGSLYTLVSDIARILTGLFLESYLDSFSEISSHVELILRVMDENPIFKGKGTAKDAQMQEDPAVIRAVVLEFVSTIQSHEALYNYSVKRHAYYRLFLARLTSGRRFGGVEPFEVSRVFAGCLVSNEQLAPPPDLIERMVDPENFNSPEVLKARREFVEQLSPMVVYKLIGDIKTTLQNLTQSDFNREFGDVTRLSVKNILKRVWSAFILLGEKGFELMTEPFKVIFQVVKNTYRAFVAEEGTQGLDGGRKAAKAPAEAEAATEAGKEVLIPKNAQAVSCMSRFRLVKTDVVAFRGEFDGASQKDYGYNARLFKQDELVLMRFLHSFERLFQAMEHEAALYVIRFQAQHKIREYYAAFEFDEQLICLGLTHQKSVSINQIQQKDIFPYILLFSGAQDKAFGRVLSRKVEETGRLYNEESLTANNTKIYYEATYILLHALPERDWNSLDCQMAVKFLVQELEKVKDSKGFLFLTGAPKLPANLSF</sequence>